<gene>
    <name evidence="2" type="ORF">CBE89_05760</name>
</gene>
<evidence type="ECO:0000313" key="3">
    <source>
        <dbReference type="Proteomes" id="UP000250197"/>
    </source>
</evidence>
<dbReference type="PANTHER" id="PTHR34215">
    <property type="entry name" value="BLL0784 PROTEIN"/>
    <property type="match status" value="1"/>
</dbReference>
<reference evidence="2 3" key="1">
    <citation type="submission" date="2017-05" db="EMBL/GenBank/DDBJ databases">
        <title>Complete genome sequence of Corynebacterium striatum KC-Na-1 isolated from Neophocaena asiaeorientalis in Korea.</title>
        <authorList>
            <person name="Kim J.H."/>
            <person name="Lee K."/>
        </authorList>
    </citation>
    <scope>NUCLEOTIDE SEQUENCE [LARGE SCALE GENOMIC DNA]</scope>
    <source>
        <strain evidence="2 3">KC-Na-01</strain>
    </source>
</reference>
<dbReference type="InterPro" id="IPR007393">
    <property type="entry name" value="YlxR_dom"/>
</dbReference>
<organism evidence="2 3">
    <name type="scientific">Corynebacterium striatum</name>
    <dbReference type="NCBI Taxonomy" id="43770"/>
    <lineage>
        <taxon>Bacteria</taxon>
        <taxon>Bacillati</taxon>
        <taxon>Actinomycetota</taxon>
        <taxon>Actinomycetes</taxon>
        <taxon>Mycobacteriales</taxon>
        <taxon>Corynebacteriaceae</taxon>
        <taxon>Corynebacterium</taxon>
    </lineage>
</organism>
<dbReference type="EMBL" id="CP021252">
    <property type="protein sequence ID" value="ART22396.1"/>
    <property type="molecule type" value="Genomic_DNA"/>
</dbReference>
<feature type="domain" description="YlxR" evidence="1">
    <location>
        <begin position="11"/>
        <end position="91"/>
    </location>
</feature>
<proteinExistence type="predicted"/>
<dbReference type="KEGG" id="cstr:CBE89_05760"/>
<dbReference type="InterPro" id="IPR035931">
    <property type="entry name" value="YlxR-like_sf"/>
</dbReference>
<keyword evidence="2" id="KW-0238">DNA-binding</keyword>
<dbReference type="InterPro" id="IPR037465">
    <property type="entry name" value="YlxR"/>
</dbReference>
<protein>
    <submittedName>
        <fullName evidence="2">DNA-binding protein</fullName>
    </submittedName>
</protein>
<dbReference type="Proteomes" id="UP000250197">
    <property type="component" value="Chromosome"/>
</dbReference>
<dbReference type="Pfam" id="PF04296">
    <property type="entry name" value="YlxR"/>
    <property type="match status" value="1"/>
</dbReference>
<dbReference type="Gene3D" id="3.30.1230.10">
    <property type="entry name" value="YlxR-like"/>
    <property type="match status" value="1"/>
</dbReference>
<dbReference type="PANTHER" id="PTHR34215:SF1">
    <property type="entry name" value="YLXR DOMAIN-CONTAINING PROTEIN"/>
    <property type="match status" value="1"/>
</dbReference>
<dbReference type="SUPFAM" id="SSF64376">
    <property type="entry name" value="YlxR-like"/>
    <property type="match status" value="1"/>
</dbReference>
<name>A0A2Z2IZV3_CORST</name>
<dbReference type="RefSeq" id="WP_086892386.1">
    <property type="nucleotide sequence ID" value="NZ_CP021252.1"/>
</dbReference>
<evidence type="ECO:0000313" key="2">
    <source>
        <dbReference type="EMBL" id="ART22396.1"/>
    </source>
</evidence>
<accession>A0A2Z2IZV3</accession>
<sequence>MSPRQPHTRLRTCIATRRRFPDTQLLRVVVDSDDPTGRRVVADPLRRLPGRGAWITPDLTALELAERSRAFRRALRLSTDVDTGHVREYLETQAKAGAT</sequence>
<dbReference type="AlphaFoldDB" id="A0A2Z2IZV3"/>
<evidence type="ECO:0000259" key="1">
    <source>
        <dbReference type="Pfam" id="PF04296"/>
    </source>
</evidence>
<dbReference type="GO" id="GO:0003677">
    <property type="term" value="F:DNA binding"/>
    <property type="evidence" value="ECO:0007669"/>
    <property type="project" value="UniProtKB-KW"/>
</dbReference>